<reference evidence="2" key="2">
    <citation type="submission" date="2021-09" db="EMBL/GenBank/DDBJ databases">
        <authorList>
            <person name="Jia N."/>
            <person name="Wang J."/>
            <person name="Shi W."/>
            <person name="Du L."/>
            <person name="Sun Y."/>
            <person name="Zhan W."/>
            <person name="Jiang J."/>
            <person name="Wang Q."/>
            <person name="Zhang B."/>
            <person name="Ji P."/>
            <person name="Sakyi L.B."/>
            <person name="Cui X."/>
            <person name="Yuan T."/>
            <person name="Jiang B."/>
            <person name="Yang W."/>
            <person name="Lam T.T.-Y."/>
            <person name="Chang Q."/>
            <person name="Ding S."/>
            <person name="Wang X."/>
            <person name="Zhu J."/>
            <person name="Ruan X."/>
            <person name="Zhao L."/>
            <person name="Wei J."/>
            <person name="Que T."/>
            <person name="Du C."/>
            <person name="Cheng J."/>
            <person name="Dai P."/>
            <person name="Han X."/>
            <person name="Huang E."/>
            <person name="Gao Y."/>
            <person name="Liu J."/>
            <person name="Shao H."/>
            <person name="Ye R."/>
            <person name="Li L."/>
            <person name="Wei W."/>
            <person name="Wang X."/>
            <person name="Wang C."/>
            <person name="Huo Q."/>
            <person name="Li W."/>
            <person name="Guo W."/>
            <person name="Chen H."/>
            <person name="Chen S."/>
            <person name="Zhou L."/>
            <person name="Zhou L."/>
            <person name="Ni X."/>
            <person name="Tian J."/>
            <person name="Zhou Y."/>
            <person name="Sheng Y."/>
            <person name="Liu T."/>
            <person name="Pan Y."/>
            <person name="Xia L."/>
            <person name="Li J."/>
            <person name="Zhao F."/>
            <person name="Cao W."/>
        </authorList>
    </citation>
    <scope>NUCLEOTIDE SEQUENCE</scope>
    <source>
        <strain evidence="2">Rsan-2018</strain>
        <tissue evidence="2">Larvae</tissue>
    </source>
</reference>
<feature type="chain" id="PRO_5039000954" description="Tick transposon" evidence="1">
    <location>
        <begin position="16"/>
        <end position="365"/>
    </location>
</feature>
<keyword evidence="1" id="KW-0732">Signal</keyword>
<evidence type="ECO:0000313" key="3">
    <source>
        <dbReference type="Proteomes" id="UP000821837"/>
    </source>
</evidence>
<sequence>MIHLLALLRAAAVRADPDWGYPKAGGPGTRLWKLAHDLRHTAHWPHATYASATACAATPPQISAIAIMSAMHAGPTHIYRWSETIMSSPCKSARARASRVHTLSVTRTGTRFLRVVNTPPLPTSKTFRSRLTCCWRPRRHPALNSRLAHLQAVHTSLTNRWNKQRHNSRLRRRIAALGREIERTPPLLPASSGNSCAQDFPISWAASNRGICYAIFSTQLQRVIQAYPGDTSSLMADLAAKYLHLLPSHGLSLPLAFYSGSPNTELDADITEAEHTLQRATDVVMDHVHAAGLTCSAAKSALILIRPPDRRRSRHPIPPSWFKPSPPPFPLSRISACCGWSCNPTVATLTPSASSRFRFSRLRAC</sequence>
<proteinExistence type="predicted"/>
<comment type="caution">
    <text evidence="2">The sequence shown here is derived from an EMBL/GenBank/DDBJ whole genome shotgun (WGS) entry which is preliminary data.</text>
</comment>
<dbReference type="Proteomes" id="UP000821837">
    <property type="component" value="Chromosome 1"/>
</dbReference>
<keyword evidence="3" id="KW-1185">Reference proteome</keyword>
<dbReference type="EMBL" id="JABSTV010001245">
    <property type="protein sequence ID" value="KAH7982882.1"/>
    <property type="molecule type" value="Genomic_DNA"/>
</dbReference>
<dbReference type="AlphaFoldDB" id="A0A9D4QIT5"/>
<protein>
    <recommendedName>
        <fullName evidence="4">Tick transposon</fullName>
    </recommendedName>
</protein>
<evidence type="ECO:0000313" key="2">
    <source>
        <dbReference type="EMBL" id="KAH7982882.1"/>
    </source>
</evidence>
<evidence type="ECO:0000256" key="1">
    <source>
        <dbReference type="SAM" id="SignalP"/>
    </source>
</evidence>
<evidence type="ECO:0008006" key="4">
    <source>
        <dbReference type="Google" id="ProtNLM"/>
    </source>
</evidence>
<feature type="signal peptide" evidence="1">
    <location>
        <begin position="1"/>
        <end position="15"/>
    </location>
</feature>
<gene>
    <name evidence="2" type="ORF">HPB52_007917</name>
</gene>
<name>A0A9D4QIT5_RHISA</name>
<organism evidence="2 3">
    <name type="scientific">Rhipicephalus sanguineus</name>
    <name type="common">Brown dog tick</name>
    <name type="synonym">Ixodes sanguineus</name>
    <dbReference type="NCBI Taxonomy" id="34632"/>
    <lineage>
        <taxon>Eukaryota</taxon>
        <taxon>Metazoa</taxon>
        <taxon>Ecdysozoa</taxon>
        <taxon>Arthropoda</taxon>
        <taxon>Chelicerata</taxon>
        <taxon>Arachnida</taxon>
        <taxon>Acari</taxon>
        <taxon>Parasitiformes</taxon>
        <taxon>Ixodida</taxon>
        <taxon>Ixodoidea</taxon>
        <taxon>Ixodidae</taxon>
        <taxon>Rhipicephalinae</taxon>
        <taxon>Rhipicephalus</taxon>
        <taxon>Rhipicephalus</taxon>
    </lineage>
</organism>
<accession>A0A9D4QIT5</accession>
<reference evidence="2" key="1">
    <citation type="journal article" date="2020" name="Cell">
        <title>Large-Scale Comparative Analyses of Tick Genomes Elucidate Their Genetic Diversity and Vector Capacities.</title>
        <authorList>
            <consortium name="Tick Genome and Microbiome Consortium (TIGMIC)"/>
            <person name="Jia N."/>
            <person name="Wang J."/>
            <person name="Shi W."/>
            <person name="Du L."/>
            <person name="Sun Y."/>
            <person name="Zhan W."/>
            <person name="Jiang J.F."/>
            <person name="Wang Q."/>
            <person name="Zhang B."/>
            <person name="Ji P."/>
            <person name="Bell-Sakyi L."/>
            <person name="Cui X.M."/>
            <person name="Yuan T.T."/>
            <person name="Jiang B.G."/>
            <person name="Yang W.F."/>
            <person name="Lam T.T."/>
            <person name="Chang Q.C."/>
            <person name="Ding S.J."/>
            <person name="Wang X.J."/>
            <person name="Zhu J.G."/>
            <person name="Ruan X.D."/>
            <person name="Zhao L."/>
            <person name="Wei J.T."/>
            <person name="Ye R.Z."/>
            <person name="Que T.C."/>
            <person name="Du C.H."/>
            <person name="Zhou Y.H."/>
            <person name="Cheng J.X."/>
            <person name="Dai P.F."/>
            <person name="Guo W.B."/>
            <person name="Han X.H."/>
            <person name="Huang E.J."/>
            <person name="Li L.F."/>
            <person name="Wei W."/>
            <person name="Gao Y.C."/>
            <person name="Liu J.Z."/>
            <person name="Shao H.Z."/>
            <person name="Wang X."/>
            <person name="Wang C.C."/>
            <person name="Yang T.C."/>
            <person name="Huo Q.B."/>
            <person name="Li W."/>
            <person name="Chen H.Y."/>
            <person name="Chen S.E."/>
            <person name="Zhou L.G."/>
            <person name="Ni X.B."/>
            <person name="Tian J.H."/>
            <person name="Sheng Y."/>
            <person name="Liu T."/>
            <person name="Pan Y.S."/>
            <person name="Xia L.Y."/>
            <person name="Li J."/>
            <person name="Zhao F."/>
            <person name="Cao W.C."/>
        </authorList>
    </citation>
    <scope>NUCLEOTIDE SEQUENCE</scope>
    <source>
        <strain evidence="2">Rsan-2018</strain>
    </source>
</reference>